<reference evidence="4" key="1">
    <citation type="submission" date="2017-10" db="EMBL/GenBank/DDBJ databases">
        <title>Rapid genome shrinkage in a self-fertile nematode reveals novel sperm competition proteins.</title>
        <authorList>
            <person name="Yin D."/>
            <person name="Schwarz E.M."/>
            <person name="Thomas C.G."/>
            <person name="Felde R.L."/>
            <person name="Korf I.F."/>
            <person name="Cutter A.D."/>
            <person name="Schartner C.M."/>
            <person name="Ralston E.J."/>
            <person name="Meyer B.J."/>
            <person name="Haag E.S."/>
        </authorList>
    </citation>
    <scope>NUCLEOTIDE SEQUENCE [LARGE SCALE GENOMIC DNA]</scope>
    <source>
        <strain evidence="4">JU1422</strain>
    </source>
</reference>
<accession>A0A2G5VTH4</accession>
<dbReference type="InterPro" id="IPR051866">
    <property type="entry name" value="Intracell_Sig-Traffick_Protein"/>
</dbReference>
<dbReference type="InterPro" id="IPR036181">
    <property type="entry name" value="MIT_dom_sf"/>
</dbReference>
<keyword evidence="4" id="KW-1185">Reference proteome</keyword>
<sequence>MSNTALQKAIELVTKATEEDTAGKYDAALRFYDQAIEYFLHAIKYESQGDKQKNAIRDKVAQYLNRAEQIKSFLKDSKSQKKPVKDGKDSSDEDDDKKKFQPKNAHISRYSSLKINFPGQTIGCDRHGEAKREMERYCWSGRSEGGVEGSRHFAHQIPTTFHWLVGKLSKI</sequence>
<dbReference type="STRING" id="1611254.A0A2G5VTH4"/>
<feature type="compositionally biased region" description="Basic and acidic residues" evidence="1">
    <location>
        <begin position="74"/>
        <end position="90"/>
    </location>
</feature>
<evidence type="ECO:0000313" key="3">
    <source>
        <dbReference type="EMBL" id="PIC55094.1"/>
    </source>
</evidence>
<dbReference type="FunFam" id="1.20.58.80:FF:000002">
    <property type="entry name" value="Vacuolar protein sorting-associated protein 4A"/>
    <property type="match status" value="1"/>
</dbReference>
<gene>
    <name evidence="3" type="primary">Cnig_chr_I.g515</name>
    <name evidence="3" type="ORF">B9Z55_000515</name>
</gene>
<dbReference type="OrthoDB" id="29072at2759"/>
<dbReference type="SUPFAM" id="SSF116846">
    <property type="entry name" value="MIT domain"/>
    <property type="match status" value="1"/>
</dbReference>
<evidence type="ECO:0000313" key="4">
    <source>
        <dbReference type="Proteomes" id="UP000230233"/>
    </source>
</evidence>
<organism evidence="3 4">
    <name type="scientific">Caenorhabditis nigoni</name>
    <dbReference type="NCBI Taxonomy" id="1611254"/>
    <lineage>
        <taxon>Eukaryota</taxon>
        <taxon>Metazoa</taxon>
        <taxon>Ecdysozoa</taxon>
        <taxon>Nematoda</taxon>
        <taxon>Chromadorea</taxon>
        <taxon>Rhabditida</taxon>
        <taxon>Rhabditina</taxon>
        <taxon>Rhabditomorpha</taxon>
        <taxon>Rhabditoidea</taxon>
        <taxon>Rhabditidae</taxon>
        <taxon>Peloderinae</taxon>
        <taxon>Caenorhabditis</taxon>
    </lineage>
</organism>
<evidence type="ECO:0000259" key="2">
    <source>
        <dbReference type="SMART" id="SM00745"/>
    </source>
</evidence>
<dbReference type="Pfam" id="PF04212">
    <property type="entry name" value="MIT"/>
    <property type="match status" value="1"/>
</dbReference>
<evidence type="ECO:0000256" key="1">
    <source>
        <dbReference type="SAM" id="MobiDB-lite"/>
    </source>
</evidence>
<dbReference type="SMART" id="SM00745">
    <property type="entry name" value="MIT"/>
    <property type="match status" value="1"/>
</dbReference>
<dbReference type="AlphaFoldDB" id="A0A2G5VTH4"/>
<dbReference type="Proteomes" id="UP000230233">
    <property type="component" value="Chromosome I"/>
</dbReference>
<protein>
    <recommendedName>
        <fullName evidence="2">MIT domain-containing protein</fullName>
    </recommendedName>
</protein>
<dbReference type="PANTHER" id="PTHR15508">
    <property type="entry name" value="RIBOSOMAL PROTEIN S6 KINASE"/>
    <property type="match status" value="1"/>
</dbReference>
<name>A0A2G5VTH4_9PELO</name>
<feature type="region of interest" description="Disordered" evidence="1">
    <location>
        <begin position="74"/>
        <end position="103"/>
    </location>
</feature>
<comment type="caution">
    <text evidence="3">The sequence shown here is derived from an EMBL/GenBank/DDBJ whole genome shotgun (WGS) entry which is preliminary data.</text>
</comment>
<dbReference type="Gene3D" id="1.20.58.80">
    <property type="entry name" value="Phosphotransferase system, lactose/cellobiose-type IIA subunit"/>
    <property type="match status" value="1"/>
</dbReference>
<dbReference type="InterPro" id="IPR007330">
    <property type="entry name" value="MIT_dom"/>
</dbReference>
<dbReference type="PANTHER" id="PTHR15508:SF8">
    <property type="entry name" value="LD24550P"/>
    <property type="match status" value="1"/>
</dbReference>
<dbReference type="EMBL" id="PDUG01000001">
    <property type="protein sequence ID" value="PIC55094.1"/>
    <property type="molecule type" value="Genomic_DNA"/>
</dbReference>
<feature type="domain" description="MIT" evidence="2">
    <location>
        <begin position="2"/>
        <end position="81"/>
    </location>
</feature>
<proteinExistence type="predicted"/>